<sequence length="106" mass="11679">MQRFFFARGAADNEILTHQGDFGGLTRTLRHDITSDMGQPLAVTLRWWAAMHGVLPDSAAGRRAVSLRLQHHYRETAGGGQRAAPGREFMIPATGTISQGMQYAVR</sequence>
<proteinExistence type="predicted"/>
<dbReference type="EMBL" id="BMZM01000002">
    <property type="protein sequence ID" value="GHC24229.1"/>
    <property type="molecule type" value="Genomic_DNA"/>
</dbReference>
<accession>A0ABQ3FHJ9</accession>
<gene>
    <name evidence="1" type="ORF">GCM10010082_15930</name>
</gene>
<reference evidence="2" key="1">
    <citation type="journal article" date="2019" name="Int. J. Syst. Evol. Microbiol.">
        <title>The Global Catalogue of Microorganisms (GCM) 10K type strain sequencing project: providing services to taxonomists for standard genome sequencing and annotation.</title>
        <authorList>
            <consortium name="The Broad Institute Genomics Platform"/>
            <consortium name="The Broad Institute Genome Sequencing Center for Infectious Disease"/>
            <person name="Wu L."/>
            <person name="Ma J."/>
        </authorList>
    </citation>
    <scope>NUCLEOTIDE SEQUENCE [LARGE SCALE GENOMIC DNA]</scope>
    <source>
        <strain evidence="2">KCTC 42082</strain>
    </source>
</reference>
<protein>
    <submittedName>
        <fullName evidence="1">Uncharacterized protein</fullName>
    </submittedName>
</protein>
<name>A0ABQ3FHJ9_9GAMM</name>
<evidence type="ECO:0000313" key="1">
    <source>
        <dbReference type="EMBL" id="GHC24229.1"/>
    </source>
</evidence>
<organism evidence="1 2">
    <name type="scientific">Kushneria pakistanensis</name>
    <dbReference type="NCBI Taxonomy" id="1508770"/>
    <lineage>
        <taxon>Bacteria</taxon>
        <taxon>Pseudomonadati</taxon>
        <taxon>Pseudomonadota</taxon>
        <taxon>Gammaproteobacteria</taxon>
        <taxon>Oceanospirillales</taxon>
        <taxon>Halomonadaceae</taxon>
        <taxon>Kushneria</taxon>
    </lineage>
</organism>
<evidence type="ECO:0000313" key="2">
    <source>
        <dbReference type="Proteomes" id="UP000604243"/>
    </source>
</evidence>
<comment type="caution">
    <text evidence="1">The sequence shown here is derived from an EMBL/GenBank/DDBJ whole genome shotgun (WGS) entry which is preliminary data.</text>
</comment>
<keyword evidence="2" id="KW-1185">Reference proteome</keyword>
<dbReference type="Proteomes" id="UP000604243">
    <property type="component" value="Unassembled WGS sequence"/>
</dbReference>